<keyword evidence="3" id="KW-1185">Reference proteome</keyword>
<reference evidence="2 3" key="1">
    <citation type="journal article" date="2018" name="Nat. Ecol. Evol.">
        <title>Pezizomycetes genomes reveal the molecular basis of ectomycorrhizal truffle lifestyle.</title>
        <authorList>
            <person name="Murat C."/>
            <person name="Payen T."/>
            <person name="Noel B."/>
            <person name="Kuo A."/>
            <person name="Morin E."/>
            <person name="Chen J."/>
            <person name="Kohler A."/>
            <person name="Krizsan K."/>
            <person name="Balestrini R."/>
            <person name="Da Silva C."/>
            <person name="Montanini B."/>
            <person name="Hainaut M."/>
            <person name="Levati E."/>
            <person name="Barry K.W."/>
            <person name="Belfiori B."/>
            <person name="Cichocki N."/>
            <person name="Clum A."/>
            <person name="Dockter R.B."/>
            <person name="Fauchery L."/>
            <person name="Guy J."/>
            <person name="Iotti M."/>
            <person name="Le Tacon F."/>
            <person name="Lindquist E.A."/>
            <person name="Lipzen A."/>
            <person name="Malagnac F."/>
            <person name="Mello A."/>
            <person name="Molinier V."/>
            <person name="Miyauchi S."/>
            <person name="Poulain J."/>
            <person name="Riccioni C."/>
            <person name="Rubini A."/>
            <person name="Sitrit Y."/>
            <person name="Splivallo R."/>
            <person name="Traeger S."/>
            <person name="Wang M."/>
            <person name="Zifcakova L."/>
            <person name="Wipf D."/>
            <person name="Zambonelli A."/>
            <person name="Paolocci F."/>
            <person name="Nowrousian M."/>
            <person name="Ottonello S."/>
            <person name="Baldrian P."/>
            <person name="Spatafora J.W."/>
            <person name="Henrissat B."/>
            <person name="Nagy L.G."/>
            <person name="Aury J.M."/>
            <person name="Wincker P."/>
            <person name="Grigoriev I.V."/>
            <person name="Bonfante P."/>
            <person name="Martin F.M."/>
        </authorList>
    </citation>
    <scope>NUCLEOTIDE SEQUENCE [LARGE SCALE GENOMIC DNA]</scope>
    <source>
        <strain evidence="2 3">RN42</strain>
    </source>
</reference>
<dbReference type="EMBL" id="ML119746">
    <property type="protein sequence ID" value="RPA76330.1"/>
    <property type="molecule type" value="Genomic_DNA"/>
</dbReference>
<gene>
    <name evidence="2" type="ORF">BJ508DRAFT_337807</name>
</gene>
<accession>A0A3N4HWV7</accession>
<dbReference type="AlphaFoldDB" id="A0A3N4HWV7"/>
<organism evidence="2 3">
    <name type="scientific">Ascobolus immersus RN42</name>
    <dbReference type="NCBI Taxonomy" id="1160509"/>
    <lineage>
        <taxon>Eukaryota</taxon>
        <taxon>Fungi</taxon>
        <taxon>Dikarya</taxon>
        <taxon>Ascomycota</taxon>
        <taxon>Pezizomycotina</taxon>
        <taxon>Pezizomycetes</taxon>
        <taxon>Pezizales</taxon>
        <taxon>Ascobolaceae</taxon>
        <taxon>Ascobolus</taxon>
    </lineage>
</organism>
<feature type="region of interest" description="Disordered" evidence="1">
    <location>
        <begin position="116"/>
        <end position="159"/>
    </location>
</feature>
<name>A0A3N4HWV7_ASCIM</name>
<protein>
    <submittedName>
        <fullName evidence="2">Uncharacterized protein</fullName>
    </submittedName>
</protein>
<sequence length="159" mass="17803">MARKPMYEEEQGIDDIRDSMWMCPRYTRPSLHCTSRSLDTCDTTASLRVRVQLALSQTVHEMKEAGNEMGMKTRKRGSGIVRVVFPALFETTSIFNNQSLTFLEEQAALTMHCRHNQGKDGTRKDAASFDPRSKTSATYAGKDNTGSPSGHTKGMHFPP</sequence>
<evidence type="ECO:0000313" key="2">
    <source>
        <dbReference type="EMBL" id="RPA76330.1"/>
    </source>
</evidence>
<feature type="compositionally biased region" description="Basic and acidic residues" evidence="1">
    <location>
        <begin position="117"/>
        <end position="133"/>
    </location>
</feature>
<proteinExistence type="predicted"/>
<evidence type="ECO:0000256" key="1">
    <source>
        <dbReference type="SAM" id="MobiDB-lite"/>
    </source>
</evidence>
<dbReference type="Proteomes" id="UP000275078">
    <property type="component" value="Unassembled WGS sequence"/>
</dbReference>
<feature type="compositionally biased region" description="Polar residues" evidence="1">
    <location>
        <begin position="134"/>
        <end position="150"/>
    </location>
</feature>
<evidence type="ECO:0000313" key="3">
    <source>
        <dbReference type="Proteomes" id="UP000275078"/>
    </source>
</evidence>